<reference evidence="4 5" key="1">
    <citation type="journal article" date="2009" name="Stand. Genomic Sci.">
        <title>Complete genome sequence of Atopobium parvulum type strain (IPP 1246).</title>
        <authorList>
            <person name="Copeland A."/>
            <person name="Sikorski J."/>
            <person name="Lapidus A."/>
            <person name="Nolan M."/>
            <person name="Del Rio T.G."/>
            <person name="Lucas S."/>
            <person name="Chen F."/>
            <person name="Tice H."/>
            <person name="Pitluck S."/>
            <person name="Cheng J.F."/>
            <person name="Pukall R."/>
            <person name="Chertkov O."/>
            <person name="Brettin T."/>
            <person name="Han C."/>
            <person name="Detter J.C."/>
            <person name="Kuske C."/>
            <person name="Bruce D."/>
            <person name="Goodwin L."/>
            <person name="Ivanova N."/>
            <person name="Mavromatis K."/>
            <person name="Mikhailova N."/>
            <person name="Chen A."/>
            <person name="Palaniappan K."/>
            <person name="Chain P."/>
            <person name="Rohde M."/>
            <person name="Goker M."/>
            <person name="Bristow J."/>
            <person name="Eisen J.A."/>
            <person name="Markowitz V."/>
            <person name="Hugenholtz P."/>
            <person name="Kyrpides N.C."/>
            <person name="Klenk H.P."/>
            <person name="Detter J.C."/>
        </authorList>
    </citation>
    <scope>NUCLEOTIDE SEQUENCE [LARGE SCALE GENOMIC DNA]</scope>
    <source>
        <strain evidence="5">ATCC 33793 / DSM 20469 / CCUG 32760 / JCM 10300 / KCTC 3663 / VPI 0546 / 1246</strain>
    </source>
</reference>
<evidence type="ECO:0000313" key="5">
    <source>
        <dbReference type="Proteomes" id="UP000000960"/>
    </source>
</evidence>
<dbReference type="HOGENOM" id="CLU_115403_3_4_11"/>
<dbReference type="PANTHER" id="PTHR33495:SF2">
    <property type="entry name" value="ANTI-SIGMA FACTOR ANTAGONIST TM_1081-RELATED"/>
    <property type="match status" value="1"/>
</dbReference>
<dbReference type="GeneID" id="84806617"/>
<dbReference type="RefSeq" id="WP_012809181.1">
    <property type="nucleotide sequence ID" value="NC_013203.1"/>
</dbReference>
<sequence>MALEISSEIIDTKAIICIEGEVDVSNASELRDALDTALADGAKEVEADFTEVAYIDSTGIGVLVGAAHRAQESGSVLVVANPQKNVERVFTLLGVDKDLNVRK</sequence>
<dbReference type="STRING" id="521095.Apar_1096"/>
<dbReference type="eggNOG" id="COG1366">
    <property type="taxonomic scope" value="Bacteria"/>
</dbReference>
<protein>
    <recommendedName>
        <fullName evidence="2">Anti-sigma factor antagonist</fullName>
    </recommendedName>
</protein>
<dbReference type="InterPro" id="IPR002645">
    <property type="entry name" value="STAS_dom"/>
</dbReference>
<keyword evidence="5" id="KW-1185">Reference proteome</keyword>
<dbReference type="GO" id="GO:0043856">
    <property type="term" value="F:anti-sigma factor antagonist activity"/>
    <property type="evidence" value="ECO:0007669"/>
    <property type="project" value="InterPro"/>
</dbReference>
<proteinExistence type="inferred from homology"/>
<dbReference type="InterPro" id="IPR036513">
    <property type="entry name" value="STAS_dom_sf"/>
</dbReference>
<dbReference type="InterPro" id="IPR003658">
    <property type="entry name" value="Anti-sigma_ant"/>
</dbReference>
<dbReference type="AlphaFoldDB" id="C8W7T3"/>
<dbReference type="Pfam" id="PF13466">
    <property type="entry name" value="STAS_2"/>
    <property type="match status" value="1"/>
</dbReference>
<dbReference type="OrthoDB" id="9793697at2"/>
<dbReference type="KEGG" id="apv:Apar_1096"/>
<dbReference type="CDD" id="cd07043">
    <property type="entry name" value="STAS_anti-anti-sigma_factors"/>
    <property type="match status" value="1"/>
</dbReference>
<evidence type="ECO:0000313" key="4">
    <source>
        <dbReference type="EMBL" id="ACV51524.1"/>
    </source>
</evidence>
<organism evidence="4 5">
    <name type="scientific">Lancefieldella parvula (strain ATCC 33793 / DSM 20469 / CCUG 32760 / JCM 10300 / KCTC 3663 / VPI 0546 / 1246)</name>
    <name type="common">Atopobium parvulum</name>
    <dbReference type="NCBI Taxonomy" id="521095"/>
    <lineage>
        <taxon>Bacteria</taxon>
        <taxon>Bacillati</taxon>
        <taxon>Actinomycetota</taxon>
        <taxon>Coriobacteriia</taxon>
        <taxon>Coriobacteriales</taxon>
        <taxon>Atopobiaceae</taxon>
        <taxon>Lancefieldella</taxon>
    </lineage>
</organism>
<dbReference type="NCBIfam" id="TIGR00377">
    <property type="entry name" value="ant_ant_sig"/>
    <property type="match status" value="1"/>
</dbReference>
<dbReference type="EMBL" id="CP001721">
    <property type="protein sequence ID" value="ACV51524.1"/>
    <property type="molecule type" value="Genomic_DNA"/>
</dbReference>
<dbReference type="PANTHER" id="PTHR33495">
    <property type="entry name" value="ANTI-SIGMA FACTOR ANTAGONIST TM_1081-RELATED-RELATED"/>
    <property type="match status" value="1"/>
</dbReference>
<dbReference type="Proteomes" id="UP000000960">
    <property type="component" value="Chromosome"/>
</dbReference>
<dbReference type="InterPro" id="IPR058548">
    <property type="entry name" value="MlaB-like_STAS"/>
</dbReference>
<gene>
    <name evidence="4" type="ordered locus">Apar_1096</name>
</gene>
<evidence type="ECO:0000256" key="1">
    <source>
        <dbReference type="ARBA" id="ARBA00009013"/>
    </source>
</evidence>
<evidence type="ECO:0000256" key="2">
    <source>
        <dbReference type="RuleBase" id="RU003749"/>
    </source>
</evidence>
<feature type="domain" description="STAS" evidence="3">
    <location>
        <begin position="3"/>
        <end position="103"/>
    </location>
</feature>
<accession>C8W7T3</accession>
<dbReference type="SUPFAM" id="SSF52091">
    <property type="entry name" value="SpoIIaa-like"/>
    <property type="match status" value="1"/>
</dbReference>
<comment type="similarity">
    <text evidence="1 2">Belongs to the anti-sigma-factor antagonist family.</text>
</comment>
<name>C8W7T3_LANP1</name>
<dbReference type="Gene3D" id="3.30.750.24">
    <property type="entry name" value="STAS domain"/>
    <property type="match status" value="1"/>
</dbReference>
<evidence type="ECO:0000259" key="3">
    <source>
        <dbReference type="PROSITE" id="PS50801"/>
    </source>
</evidence>
<dbReference type="PROSITE" id="PS50801">
    <property type="entry name" value="STAS"/>
    <property type="match status" value="1"/>
</dbReference>